<proteinExistence type="predicted"/>
<comment type="caution">
    <text evidence="1">The sequence shown here is derived from an EMBL/GenBank/DDBJ whole genome shotgun (WGS) entry which is preliminary data.</text>
</comment>
<dbReference type="OrthoDB" id="3731132at2"/>
<dbReference type="RefSeq" id="WP_142093796.1">
    <property type="nucleotide sequence ID" value="NZ_BAAAMD010000004.1"/>
</dbReference>
<name>A0A542ZCA1_9ACTN</name>
<gene>
    <name evidence="1" type="ORF">FB460_1833</name>
</gene>
<dbReference type="EMBL" id="VFOR01000002">
    <property type="protein sequence ID" value="TQL57983.1"/>
    <property type="molecule type" value="Genomic_DNA"/>
</dbReference>
<dbReference type="InterPro" id="IPR036622">
    <property type="entry name" value="LigA_sf"/>
</dbReference>
<accession>A0A542ZCA1</accession>
<evidence type="ECO:0008006" key="3">
    <source>
        <dbReference type="Google" id="ProtNLM"/>
    </source>
</evidence>
<evidence type="ECO:0000313" key="1">
    <source>
        <dbReference type="EMBL" id="TQL57983.1"/>
    </source>
</evidence>
<organism evidence="1 2">
    <name type="scientific">Propioniferax innocua</name>
    <dbReference type="NCBI Taxonomy" id="1753"/>
    <lineage>
        <taxon>Bacteria</taxon>
        <taxon>Bacillati</taxon>
        <taxon>Actinomycetota</taxon>
        <taxon>Actinomycetes</taxon>
        <taxon>Propionibacteriales</taxon>
        <taxon>Propionibacteriaceae</taxon>
        <taxon>Propioniferax</taxon>
    </lineage>
</organism>
<keyword evidence="2" id="KW-1185">Reference proteome</keyword>
<sequence length="99" mass="11717">MSRYWMQRCLFDHLRELEKIDNDRPADKVETDGYELTDAERTALDRADVGALYELGVHPVLINAFCRQMGWKRADYAVLFPEGEAERMRHNQEVRWLTS</sequence>
<dbReference type="Gene3D" id="1.10.700.10">
    <property type="entry name" value="Dioxygenase LigAB, LigA subunit"/>
    <property type="match status" value="1"/>
</dbReference>
<evidence type="ECO:0000313" key="2">
    <source>
        <dbReference type="Proteomes" id="UP000316196"/>
    </source>
</evidence>
<dbReference type="Proteomes" id="UP000316196">
    <property type="component" value="Unassembled WGS sequence"/>
</dbReference>
<dbReference type="AlphaFoldDB" id="A0A542ZCA1"/>
<protein>
    <recommendedName>
        <fullName evidence="3">Aromatic-ring opening dioxygenase LigAB LigA subunit</fullName>
    </recommendedName>
</protein>
<reference evidence="1 2" key="1">
    <citation type="submission" date="2019-06" db="EMBL/GenBank/DDBJ databases">
        <title>Sequencing the genomes of 1000 actinobacteria strains.</title>
        <authorList>
            <person name="Klenk H.-P."/>
        </authorList>
    </citation>
    <scope>NUCLEOTIDE SEQUENCE [LARGE SCALE GENOMIC DNA]</scope>
    <source>
        <strain evidence="1 2">DSM 8251</strain>
    </source>
</reference>